<dbReference type="GO" id="GO:0005886">
    <property type="term" value="C:plasma membrane"/>
    <property type="evidence" value="ECO:0007669"/>
    <property type="project" value="UniProtKB-SubCell"/>
</dbReference>
<evidence type="ECO:0000313" key="9">
    <source>
        <dbReference type="EMBL" id="KAA6433688.1"/>
    </source>
</evidence>
<keyword evidence="6 7" id="KW-0472">Membrane</keyword>
<gene>
    <name evidence="9" type="ORF">FQ330_06255</name>
</gene>
<comment type="similarity">
    <text evidence="2">Belongs to the UPF0126 family.</text>
</comment>
<evidence type="ECO:0000313" key="10">
    <source>
        <dbReference type="Proteomes" id="UP000323221"/>
    </source>
</evidence>
<dbReference type="OrthoDB" id="9791874at2"/>
<evidence type="ECO:0000259" key="8">
    <source>
        <dbReference type="Pfam" id="PF03458"/>
    </source>
</evidence>
<dbReference type="EMBL" id="VOIR01000013">
    <property type="protein sequence ID" value="KAA6433688.1"/>
    <property type="molecule type" value="Genomic_DNA"/>
</dbReference>
<proteinExistence type="inferred from homology"/>
<evidence type="ECO:0000256" key="4">
    <source>
        <dbReference type="ARBA" id="ARBA00022692"/>
    </source>
</evidence>
<dbReference type="InterPro" id="IPR005115">
    <property type="entry name" value="Gly_transporter"/>
</dbReference>
<evidence type="ECO:0000256" key="6">
    <source>
        <dbReference type="ARBA" id="ARBA00023136"/>
    </source>
</evidence>
<evidence type="ECO:0000256" key="2">
    <source>
        <dbReference type="ARBA" id="ARBA00008193"/>
    </source>
</evidence>
<comment type="caution">
    <text evidence="9">The sequence shown here is derived from an EMBL/GenBank/DDBJ whole genome shotgun (WGS) entry which is preliminary data.</text>
</comment>
<keyword evidence="4 7" id="KW-0812">Transmembrane</keyword>
<feature type="transmembrane region" description="Helical" evidence="7">
    <location>
        <begin position="124"/>
        <end position="145"/>
    </location>
</feature>
<feature type="domain" description="Glycine transporter" evidence="8">
    <location>
        <begin position="100"/>
        <end position="173"/>
    </location>
</feature>
<organism evidence="9 10">
    <name type="scientific">Agrococcus sediminis</name>
    <dbReference type="NCBI Taxonomy" id="2599924"/>
    <lineage>
        <taxon>Bacteria</taxon>
        <taxon>Bacillati</taxon>
        <taxon>Actinomycetota</taxon>
        <taxon>Actinomycetes</taxon>
        <taxon>Micrococcales</taxon>
        <taxon>Microbacteriaceae</taxon>
        <taxon>Agrococcus</taxon>
    </lineage>
</organism>
<evidence type="ECO:0000256" key="5">
    <source>
        <dbReference type="ARBA" id="ARBA00022989"/>
    </source>
</evidence>
<evidence type="ECO:0000256" key="1">
    <source>
        <dbReference type="ARBA" id="ARBA00004651"/>
    </source>
</evidence>
<dbReference type="Proteomes" id="UP000323221">
    <property type="component" value="Unassembled WGS sequence"/>
</dbReference>
<comment type="subcellular location">
    <subcellularLocation>
        <location evidence="1">Cell membrane</location>
        <topology evidence="1">Multi-pass membrane protein</topology>
    </subcellularLocation>
</comment>
<dbReference type="PANTHER" id="PTHR30506">
    <property type="entry name" value="INNER MEMBRANE PROTEIN"/>
    <property type="match status" value="1"/>
</dbReference>
<protein>
    <submittedName>
        <fullName evidence="9">Trimeric intracellular cation channel family protein</fullName>
    </submittedName>
</protein>
<feature type="transmembrane region" description="Helical" evidence="7">
    <location>
        <begin position="71"/>
        <end position="91"/>
    </location>
</feature>
<keyword evidence="5 7" id="KW-1133">Transmembrane helix</keyword>
<feature type="transmembrane region" description="Helical" evidence="7">
    <location>
        <begin position="181"/>
        <end position="198"/>
    </location>
</feature>
<feature type="transmembrane region" description="Helical" evidence="7">
    <location>
        <begin position="14"/>
        <end position="32"/>
    </location>
</feature>
<feature type="domain" description="Glycine transporter" evidence="8">
    <location>
        <begin position="15"/>
        <end position="89"/>
    </location>
</feature>
<dbReference type="PANTHER" id="PTHR30506:SF3">
    <property type="entry name" value="UPF0126 INNER MEMBRANE PROTEIN YADS-RELATED"/>
    <property type="match status" value="1"/>
</dbReference>
<feature type="transmembrane region" description="Helical" evidence="7">
    <location>
        <begin position="39"/>
        <end position="59"/>
    </location>
</feature>
<name>A0A5M8QER0_9MICO</name>
<dbReference type="Pfam" id="PF03458">
    <property type="entry name" value="Gly_transporter"/>
    <property type="match status" value="2"/>
</dbReference>
<reference evidence="9 10" key="1">
    <citation type="submission" date="2019-08" db="EMBL/GenBank/DDBJ databases">
        <title>Agrococcus lahaulensis sp. nov., isolated from a cold desert of the Indian Himalayas.</title>
        <authorList>
            <person name="Qu J.H."/>
        </authorList>
    </citation>
    <scope>NUCLEOTIDE SEQUENCE [LARGE SCALE GENOMIC DNA]</scope>
    <source>
        <strain evidence="9 10">NS18</strain>
    </source>
</reference>
<keyword evidence="10" id="KW-1185">Reference proteome</keyword>
<dbReference type="AlphaFoldDB" id="A0A5M8QER0"/>
<accession>A0A5M8QER0</accession>
<evidence type="ECO:0000256" key="7">
    <source>
        <dbReference type="SAM" id="Phobius"/>
    </source>
</evidence>
<keyword evidence="3" id="KW-1003">Cell membrane</keyword>
<sequence>MEEPTGWLAVLRDGFSAVGILAFAISGALLAVQKRMDVVGMAGLAVVTATGGGMIRDLLIGATPVAALVDWWMLAVALAGALVVFVLHRWIERLDRPVLVFDAIGLGIFAVEGARKAIDFGVGPVGAAFVGMLTGIGGGILRDALANEIPAVFRRESRLYLLPALVGSSAAAAAVELGVGSWLVLGLLALLVCGLRIASELLHWRVPALRTEAIPVVRRDDPDAGAS</sequence>
<dbReference type="RefSeq" id="WP_146356092.1">
    <property type="nucleotide sequence ID" value="NZ_VOIR01000013.1"/>
</dbReference>
<evidence type="ECO:0000256" key="3">
    <source>
        <dbReference type="ARBA" id="ARBA00022475"/>
    </source>
</evidence>